<dbReference type="EMBL" id="LN831776">
    <property type="protein sequence ID" value="CQR54666.1"/>
    <property type="molecule type" value="Genomic_DNA"/>
</dbReference>
<dbReference type="AlphaFoldDB" id="A0A0E4H8X4"/>
<protein>
    <submittedName>
        <fullName evidence="1">Uncharacterized protein</fullName>
    </submittedName>
</protein>
<dbReference type="PATRIC" id="fig|1073571.4.peg.2393"/>
<accession>A0A0E4H8X4</accession>
<dbReference type="KEGG" id="pri:PRIO_2257"/>
<gene>
    <name evidence="1" type="ORF">PRIO_2257</name>
</gene>
<dbReference type="HOGENOM" id="CLU_2956324_0_0_9"/>
<name>A0A0E4H8X4_9BACL</name>
<proteinExistence type="predicted"/>
<sequence length="59" mass="6650">MSNKKSYYAFEDPQGITIEFQATSLQQAMVVKKKKAQELGIPKEAFELTSIRKKPSQSA</sequence>
<evidence type="ECO:0000313" key="1">
    <source>
        <dbReference type="EMBL" id="CQR54666.1"/>
    </source>
</evidence>
<dbReference type="RefSeq" id="WP_020431951.1">
    <property type="nucleotide sequence ID" value="NZ_AGBD01001381.1"/>
</dbReference>
<reference evidence="2" key="1">
    <citation type="submission" date="2015-03" db="EMBL/GenBank/DDBJ databases">
        <authorList>
            <person name="Wibberg D."/>
        </authorList>
    </citation>
    <scope>NUCLEOTIDE SEQUENCE [LARGE SCALE GENOMIC DNA]</scope>
</reference>
<evidence type="ECO:0000313" key="2">
    <source>
        <dbReference type="Proteomes" id="UP000033163"/>
    </source>
</evidence>
<organism evidence="1 2">
    <name type="scientific">Paenibacillus riograndensis SBR5</name>
    <dbReference type="NCBI Taxonomy" id="1073571"/>
    <lineage>
        <taxon>Bacteria</taxon>
        <taxon>Bacillati</taxon>
        <taxon>Bacillota</taxon>
        <taxon>Bacilli</taxon>
        <taxon>Bacillales</taxon>
        <taxon>Paenibacillaceae</taxon>
        <taxon>Paenibacillus</taxon>
        <taxon>Paenibacillus sonchi group</taxon>
    </lineage>
</organism>
<dbReference type="Proteomes" id="UP000033163">
    <property type="component" value="Chromosome I"/>
</dbReference>